<feature type="domain" description="Trehalase-like N-terminal" evidence="2">
    <location>
        <begin position="19"/>
        <end position="160"/>
    </location>
</feature>
<dbReference type="Pfam" id="PF00723">
    <property type="entry name" value="Glyco_hydro_15"/>
    <property type="match status" value="1"/>
</dbReference>
<keyword evidence="3" id="KW-0378">Hydrolase</keyword>
<evidence type="ECO:0000313" key="3">
    <source>
        <dbReference type="EMBL" id="KEZ77623.1"/>
    </source>
</evidence>
<dbReference type="GO" id="GO:0004553">
    <property type="term" value="F:hydrolase activity, hydrolyzing O-glycosyl compounds"/>
    <property type="evidence" value="ECO:0007669"/>
    <property type="project" value="TreeGrafter"/>
</dbReference>
<dbReference type="RefSeq" id="WP_051883302.1">
    <property type="nucleotide sequence ID" value="NZ_APNK01000010.1"/>
</dbReference>
<dbReference type="SUPFAM" id="SSF48208">
    <property type="entry name" value="Six-hairpin glycosidases"/>
    <property type="match status" value="1"/>
</dbReference>
<dbReference type="Proteomes" id="UP000028302">
    <property type="component" value="Unassembled WGS sequence"/>
</dbReference>
<proteinExistence type="predicted"/>
<name>A0A084ILN9_SALHC</name>
<evidence type="ECO:0000259" key="1">
    <source>
        <dbReference type="Pfam" id="PF00723"/>
    </source>
</evidence>
<dbReference type="OrthoDB" id="3902805at2"/>
<keyword evidence="4" id="KW-1185">Reference proteome</keyword>
<organism evidence="3 4">
    <name type="scientific">Salinisphaera hydrothermalis (strain C41B8)</name>
    <dbReference type="NCBI Taxonomy" id="1304275"/>
    <lineage>
        <taxon>Bacteria</taxon>
        <taxon>Pseudomonadati</taxon>
        <taxon>Pseudomonadota</taxon>
        <taxon>Gammaproteobacteria</taxon>
        <taxon>Salinisphaerales</taxon>
        <taxon>Salinisphaeraceae</taxon>
        <taxon>Salinisphaera</taxon>
    </lineage>
</organism>
<dbReference type="Pfam" id="PF19291">
    <property type="entry name" value="TREH_N"/>
    <property type="match status" value="1"/>
</dbReference>
<dbReference type="eggNOG" id="COG3387">
    <property type="taxonomic scope" value="Bacteria"/>
</dbReference>
<evidence type="ECO:0000259" key="2">
    <source>
        <dbReference type="Pfam" id="PF19291"/>
    </source>
</evidence>
<feature type="domain" description="GH15-like" evidence="1">
    <location>
        <begin position="231"/>
        <end position="593"/>
    </location>
</feature>
<dbReference type="PANTHER" id="PTHR31616">
    <property type="entry name" value="TREHALASE"/>
    <property type="match status" value="1"/>
</dbReference>
<dbReference type="InterPro" id="IPR011613">
    <property type="entry name" value="GH15-like"/>
</dbReference>
<reference evidence="3 4" key="1">
    <citation type="submission" date="2013-03" db="EMBL/GenBank/DDBJ databases">
        <title>Salinisphaera hydrothermalis C41B8 Genome Sequencing.</title>
        <authorList>
            <person name="Li C."/>
            <person name="Lai Q."/>
            <person name="Shao Z."/>
        </authorList>
    </citation>
    <scope>NUCLEOTIDE SEQUENCE [LARGE SCALE GENOMIC DNA]</scope>
    <source>
        <strain evidence="3 4">C41B8</strain>
    </source>
</reference>
<accession>A0A084ILN9</accession>
<dbReference type="PATRIC" id="fig|1304275.5.peg.1745"/>
<dbReference type="InterPro" id="IPR012341">
    <property type="entry name" value="6hp_glycosidase-like_sf"/>
</dbReference>
<dbReference type="AlphaFoldDB" id="A0A084ILN9"/>
<gene>
    <name evidence="3" type="ORF">C41B8_08560</name>
</gene>
<dbReference type="PANTHER" id="PTHR31616:SF0">
    <property type="entry name" value="GLUCAN 1,4-ALPHA-GLUCOSIDASE"/>
    <property type="match status" value="1"/>
</dbReference>
<evidence type="ECO:0000313" key="4">
    <source>
        <dbReference type="Proteomes" id="UP000028302"/>
    </source>
</evidence>
<dbReference type="EMBL" id="APNK01000010">
    <property type="protein sequence ID" value="KEZ77623.1"/>
    <property type="molecule type" value="Genomic_DNA"/>
</dbReference>
<dbReference type="Gene3D" id="1.50.10.10">
    <property type="match status" value="1"/>
</dbReference>
<dbReference type="InterPro" id="IPR045582">
    <property type="entry name" value="Trehalase-like_N"/>
</dbReference>
<dbReference type="STRING" id="1304275.C41B8_08560"/>
<dbReference type="GO" id="GO:0005975">
    <property type="term" value="P:carbohydrate metabolic process"/>
    <property type="evidence" value="ECO:0007669"/>
    <property type="project" value="InterPro"/>
</dbReference>
<protein>
    <submittedName>
        <fullName evidence="3">Glycoside hydrolase 15-like protein</fullName>
    </submittedName>
</protein>
<comment type="caution">
    <text evidence="3">The sequence shown here is derived from an EMBL/GenBank/DDBJ whole genome shotgun (WGS) entry which is preliminary data.</text>
</comment>
<sequence>MAGADRHHTQSRDAADLNLGLIGNGQIAALVDAQARIIWGCFPDFQGDPLFSQLVDDQDRGYYEIGIDDCVSIEREYVRNTAILQTTMRDARGGAVRVTDFVPHFWQYGREFRPLMIVRQITHLAGTPRVRVRMRPVCNYGADDLRITRGSNHLRYVSDARVLRLTTDVPISYILDERAFVPNGTHTLVAASDETLPESPAEIGRRFFEQTRDHWRNWVRTLSIPYDWQPAVIRSAITLKLSTYTETGAVVAAMTTSIPEAAGTQRNWDYRHCWLRDSYFVIRALNRLGATSIMENYLHYIINLVANAEDNTLQPVYGINGEAELTETEAEHLAGYRGMGPVRVGNDAYRQIQHDVYGSVILAITQIFFDERLSHLKDEALFRHLEPLGEKALANYRTPDAGIWEYRGRERIHTHSALLCWVACDRLARIARHLELDQDAQRWQRGANEIHADICDNAWNEARNSFVESFGGEDIDAALLLMNELSFLPADDPRFIGTVEAVGETLKRGDYLFRYAAADDFGAPENAFNICTFWYIEALSSIGRTDEAQRLFDNMLAHRSDLGMLSEDIDPKTGELWGNYPQTYSMVGIINAALHLSRRWEEVL</sequence>
<dbReference type="InterPro" id="IPR008928">
    <property type="entry name" value="6-hairpin_glycosidase_sf"/>
</dbReference>